<dbReference type="Pfam" id="PF22041">
    <property type="entry name" value="GST_C_7"/>
    <property type="match status" value="1"/>
</dbReference>
<evidence type="ECO:0000313" key="3">
    <source>
        <dbReference type="EMBL" id="KAK3344514.1"/>
    </source>
</evidence>
<dbReference type="InterPro" id="IPR054416">
    <property type="entry name" value="GST_UstS-like_C"/>
</dbReference>
<organism evidence="3 4">
    <name type="scientific">Lasiosphaeria hispida</name>
    <dbReference type="NCBI Taxonomy" id="260671"/>
    <lineage>
        <taxon>Eukaryota</taxon>
        <taxon>Fungi</taxon>
        <taxon>Dikarya</taxon>
        <taxon>Ascomycota</taxon>
        <taxon>Pezizomycotina</taxon>
        <taxon>Sordariomycetes</taxon>
        <taxon>Sordariomycetidae</taxon>
        <taxon>Sordariales</taxon>
        <taxon>Lasiosphaeriaceae</taxon>
        <taxon>Lasiosphaeria</taxon>
    </lineage>
</organism>
<comment type="caution">
    <text evidence="3">The sequence shown here is derived from an EMBL/GenBank/DDBJ whole genome shotgun (WGS) entry which is preliminary data.</text>
</comment>
<dbReference type="Pfam" id="PF13409">
    <property type="entry name" value="GST_N_2"/>
    <property type="match status" value="1"/>
</dbReference>
<protein>
    <submittedName>
        <fullName evidence="3">Glutathione S-transferase</fullName>
    </submittedName>
</protein>
<feature type="domain" description="GST N-terminal" evidence="1">
    <location>
        <begin position="20"/>
        <end position="90"/>
    </location>
</feature>
<sequence>MAGQQIVFFDIPSKVPEKSWSINAWKTRLLLNYKGLHYTTEWLEYPEIRTRLEKHVLPNRDDTPYTIPTIRFPDGTYVMGGFQIAKEINERYPEPRFLVESRSLIEFRRVVGEIWDAFRGNYLLLVHNRVLNEASTGYFRTTREEDIGMTLEQFEKEQGGEQSWSQVGASLQKVTAMLKDNAEGPFFEGKEISYIDSLWVAFLISCRRLGEDVFQEVLERSGDTKVHTNLLEAVEPWIKRSSY</sequence>
<evidence type="ECO:0000259" key="2">
    <source>
        <dbReference type="Pfam" id="PF22041"/>
    </source>
</evidence>
<accession>A0AAJ0HA39</accession>
<dbReference type="Proteomes" id="UP001275084">
    <property type="component" value="Unassembled WGS sequence"/>
</dbReference>
<dbReference type="Gene3D" id="3.40.30.10">
    <property type="entry name" value="Glutaredoxin"/>
    <property type="match status" value="1"/>
</dbReference>
<evidence type="ECO:0000313" key="4">
    <source>
        <dbReference type="Proteomes" id="UP001275084"/>
    </source>
</evidence>
<dbReference type="InterPro" id="IPR004045">
    <property type="entry name" value="Glutathione_S-Trfase_N"/>
</dbReference>
<proteinExistence type="predicted"/>
<gene>
    <name evidence="3" type="ORF">B0T25DRAFT_557196</name>
</gene>
<feature type="domain" description="Glutathione S-transferase UstS-like C-terminal" evidence="2">
    <location>
        <begin position="126"/>
        <end position="219"/>
    </location>
</feature>
<keyword evidence="4" id="KW-1185">Reference proteome</keyword>
<name>A0AAJ0HA39_9PEZI</name>
<reference evidence="3" key="1">
    <citation type="journal article" date="2023" name="Mol. Phylogenet. Evol.">
        <title>Genome-scale phylogeny and comparative genomics of the fungal order Sordariales.</title>
        <authorList>
            <person name="Hensen N."/>
            <person name="Bonometti L."/>
            <person name="Westerberg I."/>
            <person name="Brannstrom I.O."/>
            <person name="Guillou S."/>
            <person name="Cros-Aarteil S."/>
            <person name="Calhoun S."/>
            <person name="Haridas S."/>
            <person name="Kuo A."/>
            <person name="Mondo S."/>
            <person name="Pangilinan J."/>
            <person name="Riley R."/>
            <person name="LaButti K."/>
            <person name="Andreopoulos B."/>
            <person name="Lipzen A."/>
            <person name="Chen C."/>
            <person name="Yan M."/>
            <person name="Daum C."/>
            <person name="Ng V."/>
            <person name="Clum A."/>
            <person name="Steindorff A."/>
            <person name="Ohm R.A."/>
            <person name="Martin F."/>
            <person name="Silar P."/>
            <person name="Natvig D.O."/>
            <person name="Lalanne C."/>
            <person name="Gautier V."/>
            <person name="Ament-Velasquez S.L."/>
            <person name="Kruys A."/>
            <person name="Hutchinson M.I."/>
            <person name="Powell A.J."/>
            <person name="Barry K."/>
            <person name="Miller A.N."/>
            <person name="Grigoriev I.V."/>
            <person name="Debuchy R."/>
            <person name="Gladieux P."/>
            <person name="Hiltunen Thoren M."/>
            <person name="Johannesson H."/>
        </authorList>
    </citation>
    <scope>NUCLEOTIDE SEQUENCE</scope>
    <source>
        <strain evidence="3">CBS 955.72</strain>
    </source>
</reference>
<dbReference type="EMBL" id="JAUIQD010000007">
    <property type="protein sequence ID" value="KAK3344514.1"/>
    <property type="molecule type" value="Genomic_DNA"/>
</dbReference>
<evidence type="ECO:0000259" key="1">
    <source>
        <dbReference type="Pfam" id="PF13409"/>
    </source>
</evidence>
<dbReference type="InterPro" id="IPR036249">
    <property type="entry name" value="Thioredoxin-like_sf"/>
</dbReference>
<reference evidence="3" key="2">
    <citation type="submission" date="2023-06" db="EMBL/GenBank/DDBJ databases">
        <authorList>
            <consortium name="Lawrence Berkeley National Laboratory"/>
            <person name="Haridas S."/>
            <person name="Hensen N."/>
            <person name="Bonometti L."/>
            <person name="Westerberg I."/>
            <person name="Brannstrom I.O."/>
            <person name="Guillou S."/>
            <person name="Cros-Aarteil S."/>
            <person name="Calhoun S."/>
            <person name="Kuo A."/>
            <person name="Mondo S."/>
            <person name="Pangilinan J."/>
            <person name="Riley R."/>
            <person name="Labutti K."/>
            <person name="Andreopoulos B."/>
            <person name="Lipzen A."/>
            <person name="Chen C."/>
            <person name="Yanf M."/>
            <person name="Daum C."/>
            <person name="Ng V."/>
            <person name="Clum A."/>
            <person name="Steindorff A."/>
            <person name="Ohm R."/>
            <person name="Martin F."/>
            <person name="Silar P."/>
            <person name="Natvig D."/>
            <person name="Lalanne C."/>
            <person name="Gautier V."/>
            <person name="Ament-Velasquez S.L."/>
            <person name="Kruys A."/>
            <person name="Hutchinson M.I."/>
            <person name="Powell A.J."/>
            <person name="Barry K."/>
            <person name="Miller A.N."/>
            <person name="Grigoriev I.V."/>
            <person name="Debuchy R."/>
            <person name="Gladieux P."/>
            <person name="Thoren M.H."/>
            <person name="Johannesson H."/>
        </authorList>
    </citation>
    <scope>NUCLEOTIDE SEQUENCE</scope>
    <source>
        <strain evidence="3">CBS 955.72</strain>
    </source>
</reference>
<dbReference type="CDD" id="cd03038">
    <property type="entry name" value="GST_N_etherase_LigE"/>
    <property type="match status" value="1"/>
</dbReference>
<dbReference type="SUPFAM" id="SSF52833">
    <property type="entry name" value="Thioredoxin-like"/>
    <property type="match status" value="1"/>
</dbReference>
<dbReference type="AlphaFoldDB" id="A0AAJ0HA39"/>
<dbReference type="Gene3D" id="1.20.1050.10">
    <property type="match status" value="1"/>
</dbReference>